<evidence type="ECO:0000256" key="1">
    <source>
        <dbReference type="SAM" id="Coils"/>
    </source>
</evidence>
<dbReference type="EMBL" id="BKCJ010516067">
    <property type="protein sequence ID" value="GFA92873.1"/>
    <property type="molecule type" value="Genomic_DNA"/>
</dbReference>
<feature type="non-terminal residue" evidence="2">
    <location>
        <position position="1"/>
    </location>
</feature>
<sequence>DIKIKDSEIVVLKSKLEKIINEKDALETKIKKFENASQSLNKLIGSQVTDNSKKGLGYVSYNDVPPPHTRRFSPPRINLSHTGLPEFAESSVQSYRVKPIEVVTQKSSVKISTLVKENNGTPLIEDCELDEEDLVDSPSEKERKIVEPGVDKGHSQKKIEDQGYFNSGCSQHMTGNISYLTNFKEFDEGYVAFSGGAKGGKITSKRTIRTAKLDFKDVYFFKEL</sequence>
<proteinExistence type="predicted"/>
<name>A0A699KIG4_TANCI</name>
<keyword evidence="1" id="KW-0175">Coiled coil</keyword>
<accession>A0A699KIG4</accession>
<feature type="coiled-coil region" evidence="1">
    <location>
        <begin position="9"/>
        <end position="43"/>
    </location>
</feature>
<gene>
    <name evidence="2" type="ORF">Tci_664845</name>
</gene>
<organism evidence="2">
    <name type="scientific">Tanacetum cinerariifolium</name>
    <name type="common">Dalmatian daisy</name>
    <name type="synonym">Chrysanthemum cinerariifolium</name>
    <dbReference type="NCBI Taxonomy" id="118510"/>
    <lineage>
        <taxon>Eukaryota</taxon>
        <taxon>Viridiplantae</taxon>
        <taxon>Streptophyta</taxon>
        <taxon>Embryophyta</taxon>
        <taxon>Tracheophyta</taxon>
        <taxon>Spermatophyta</taxon>
        <taxon>Magnoliopsida</taxon>
        <taxon>eudicotyledons</taxon>
        <taxon>Gunneridae</taxon>
        <taxon>Pentapetalae</taxon>
        <taxon>asterids</taxon>
        <taxon>campanulids</taxon>
        <taxon>Asterales</taxon>
        <taxon>Asteraceae</taxon>
        <taxon>Asteroideae</taxon>
        <taxon>Anthemideae</taxon>
        <taxon>Anthemidinae</taxon>
        <taxon>Tanacetum</taxon>
    </lineage>
</organism>
<comment type="caution">
    <text evidence="2">The sequence shown here is derived from an EMBL/GenBank/DDBJ whole genome shotgun (WGS) entry which is preliminary data.</text>
</comment>
<reference evidence="2" key="1">
    <citation type="journal article" date="2019" name="Sci. Rep.">
        <title>Draft genome of Tanacetum cinerariifolium, the natural source of mosquito coil.</title>
        <authorList>
            <person name="Yamashiro T."/>
            <person name="Shiraishi A."/>
            <person name="Satake H."/>
            <person name="Nakayama K."/>
        </authorList>
    </citation>
    <scope>NUCLEOTIDE SEQUENCE</scope>
</reference>
<evidence type="ECO:0000313" key="2">
    <source>
        <dbReference type="EMBL" id="GFA92873.1"/>
    </source>
</evidence>
<protein>
    <submittedName>
        <fullName evidence="2">Ribonuclease H-like domain-containing protein</fullName>
    </submittedName>
</protein>
<dbReference type="AlphaFoldDB" id="A0A699KIG4"/>